<evidence type="ECO:0000313" key="1">
    <source>
        <dbReference type="EMBL" id="MBK4717918.1"/>
    </source>
</evidence>
<organism evidence="1 2">
    <name type="scientific">Azospirillum aestuarii</name>
    <dbReference type="NCBI Taxonomy" id="2802052"/>
    <lineage>
        <taxon>Bacteria</taxon>
        <taxon>Pseudomonadati</taxon>
        <taxon>Pseudomonadota</taxon>
        <taxon>Alphaproteobacteria</taxon>
        <taxon>Rhodospirillales</taxon>
        <taxon>Azospirillaceae</taxon>
        <taxon>Azospirillum</taxon>
    </lineage>
</organism>
<evidence type="ECO:0000313" key="2">
    <source>
        <dbReference type="Proteomes" id="UP000654452"/>
    </source>
</evidence>
<comment type="caution">
    <text evidence="1">The sequence shown here is derived from an EMBL/GenBank/DDBJ whole genome shotgun (WGS) entry which is preliminary data.</text>
</comment>
<sequence length="101" mass="11666">MDTTSLNRERNLRHDDFASEDLTRSCEMIEVESKENARVIVRIQDDILANRERNQAALYFGSVIFLPALVAVKPEIDERELISTLQKRQDVLSNLAKFNKC</sequence>
<dbReference type="EMBL" id="JAEPIV010000001">
    <property type="protein sequence ID" value="MBK4717918.1"/>
    <property type="molecule type" value="Genomic_DNA"/>
</dbReference>
<accession>A0ABS1HSW1</accession>
<reference evidence="1 2" key="1">
    <citation type="submission" date="2021-01" db="EMBL/GenBank/DDBJ databases">
        <title>Azospirillum sp. YIM DDC1 draft genome.</title>
        <authorList>
            <person name="Wang Y.-X."/>
        </authorList>
    </citation>
    <scope>NUCLEOTIDE SEQUENCE [LARGE SCALE GENOMIC DNA]</scope>
    <source>
        <strain evidence="1 2">YIM DDC1</strain>
    </source>
</reference>
<dbReference type="Proteomes" id="UP000654452">
    <property type="component" value="Unassembled WGS sequence"/>
</dbReference>
<protein>
    <submittedName>
        <fullName evidence="1">Uncharacterized protein</fullName>
    </submittedName>
</protein>
<proteinExistence type="predicted"/>
<name>A0ABS1HSW1_9PROT</name>
<keyword evidence="2" id="KW-1185">Reference proteome</keyword>
<dbReference type="RefSeq" id="WP_200484186.1">
    <property type="nucleotide sequence ID" value="NZ_JAEPIV010000001.1"/>
</dbReference>
<gene>
    <name evidence="1" type="ORF">JJL56_03465</name>
</gene>